<dbReference type="InterPro" id="IPR051612">
    <property type="entry name" value="Teichoic_Acid_Biosynth"/>
</dbReference>
<evidence type="ECO:0000256" key="1">
    <source>
        <dbReference type="ARBA" id="ARBA00004202"/>
    </source>
</evidence>
<dbReference type="SUPFAM" id="SSF53756">
    <property type="entry name" value="UDP-Glycosyltransferase/glycogen phosphorylase"/>
    <property type="match status" value="2"/>
</dbReference>
<dbReference type="Proteomes" id="UP000287296">
    <property type="component" value="Unassembled WGS sequence"/>
</dbReference>
<dbReference type="InterPro" id="IPR043149">
    <property type="entry name" value="TagF_N"/>
</dbReference>
<dbReference type="Pfam" id="PF04464">
    <property type="entry name" value="Glyphos_transf"/>
    <property type="match status" value="2"/>
</dbReference>
<proteinExistence type="inferred from homology"/>
<dbReference type="InterPro" id="IPR041038">
    <property type="entry name" value="TarS_C1"/>
</dbReference>
<dbReference type="InterPro" id="IPR043148">
    <property type="entry name" value="TagF_C"/>
</dbReference>
<evidence type="ECO:0000256" key="2">
    <source>
        <dbReference type="ARBA" id="ARBA00010488"/>
    </source>
</evidence>
<evidence type="ECO:0000259" key="7">
    <source>
        <dbReference type="Pfam" id="PF18674"/>
    </source>
</evidence>
<gene>
    <name evidence="8" type="ORF">D5F11_011640</name>
</gene>
<dbReference type="Gene3D" id="3.40.50.12580">
    <property type="match status" value="2"/>
</dbReference>
<keyword evidence="3" id="KW-1003">Cell membrane</keyword>
<protein>
    <submittedName>
        <fullName evidence="8">CDP-glycerol--glycerophosphate glycerophosphotransferase</fullName>
    </submittedName>
</protein>
<dbReference type="OrthoDB" id="396512at2"/>
<evidence type="ECO:0000256" key="3">
    <source>
        <dbReference type="ARBA" id="ARBA00022475"/>
    </source>
</evidence>
<feature type="domain" description="TarS C-terminal" evidence="7">
    <location>
        <begin position="170"/>
        <end position="315"/>
    </location>
</feature>
<dbReference type="GO" id="GO:0019350">
    <property type="term" value="P:teichoic acid biosynthetic process"/>
    <property type="evidence" value="ECO:0007669"/>
    <property type="project" value="UniProtKB-KW"/>
</dbReference>
<dbReference type="Pfam" id="PF18674">
    <property type="entry name" value="TarS_C1"/>
    <property type="match status" value="1"/>
</dbReference>
<comment type="similarity">
    <text evidence="2">Belongs to the CDP-glycerol glycerophosphotransferase family.</text>
</comment>
<evidence type="ECO:0000256" key="4">
    <source>
        <dbReference type="ARBA" id="ARBA00022679"/>
    </source>
</evidence>
<dbReference type="GO" id="GO:0047355">
    <property type="term" value="F:CDP-glycerol glycerophosphotransferase activity"/>
    <property type="evidence" value="ECO:0007669"/>
    <property type="project" value="InterPro"/>
</dbReference>
<comment type="subcellular location">
    <subcellularLocation>
        <location evidence="1">Cell membrane</location>
        <topology evidence="1">Peripheral membrane protein</topology>
    </subcellularLocation>
</comment>
<evidence type="ECO:0000256" key="6">
    <source>
        <dbReference type="ARBA" id="ARBA00023136"/>
    </source>
</evidence>
<dbReference type="Gene3D" id="3.40.50.11820">
    <property type="match status" value="1"/>
</dbReference>
<keyword evidence="4 8" id="KW-0808">Transferase</keyword>
<evidence type="ECO:0000256" key="5">
    <source>
        <dbReference type="ARBA" id="ARBA00022944"/>
    </source>
</evidence>
<keyword evidence="6" id="KW-0472">Membrane</keyword>
<dbReference type="InterPro" id="IPR007554">
    <property type="entry name" value="Glycerophosphate_synth"/>
</dbReference>
<dbReference type="PANTHER" id="PTHR37316">
    <property type="entry name" value="TEICHOIC ACID GLYCEROL-PHOSPHATE PRIMASE"/>
    <property type="match status" value="1"/>
</dbReference>
<dbReference type="EMBL" id="QYTW02000010">
    <property type="protein sequence ID" value="RST59478.1"/>
    <property type="molecule type" value="Genomic_DNA"/>
</dbReference>
<name>A0A429X7R3_SIMTE</name>
<sequence>MKLFSLFKKNKKSKRMKHRINVFQSKGTLTISGLLHSEGNKVLGLCLVSREQNTKIQIGETSPTNDFRFDIHLEELLAELKKQEEDTFDWFLKIRKKLSDLSEEKKGMEIIEIDGELYTESLIRCGRFQYTKIEGLNYYFQDEDSLITYLTDKGNLTTVINKDIDIPVKNQIDRIQHKSGFLKIEGKLFTRSSVIQNGEVILRGRETKSYLTSANVQFDPILNEIELKYGLNRYKYTANIDLKNIQDGTLLEEDIYDFFLRLELNNSIEDKYIRIGKPTFSTRFLLKDFNIRNDNEAIVGNPYFTFKYSNLSLEVYQYPIEAFHYLQKLMRWSWLVKLLNRKKDIWLVGERIYKAQDTGYAFFRHMRENHPDKKVYYVIEKNSPEKKNVEKYGNVLEFKSKEHILNTLIAKKVISSHHPDYLYPLRTMKFKNKVKADKVFLQHGVMGTKNMVANYGRNAQGFDTDLFMVSSDFEKEMIVNDFGYAPQDVFVTGLSRFDTLFKEDVEKKRQILIIPTWRDWIVSEEAFFESEYYERYEELINNKKLHQLADEYHFDIVFCLHPNMQRFSKFFENPSIKVINQGEVDVQCLIKESALMITDYSSVGFDFSFLYKPVIYYQFDRNRFIGKRPSHLDLDNDLPGEICDEQDQILLLVEGYAKADFQMKQIYQKRAKKFIKFRDQSSSERIYQVIANNKVKKGFLHNPKVEMLVKEVFRRYRRSSYYFPSMKLFYRIGSKIIPVDKKLILFESGVGKQYADSPKNIYEEILSQNLDYKKVWVYNKQHRFPDSNTRRIKRLSPQYYYYLLKAGCWVNNQNFPTYIKKRPQTVYLQTWHGTPLKKMLYDIEEVHGRSDDYVERVGSAVKNWDFLISPSPYATNAFRSAFRYDGEVLETGYPRNDIFYRSEKEEITRSVRRKLNIKEDKKVILYAPTFRDDQVSNKNKFLFDIQMDLHKMKEELGDEYVVLLRMHVVVSNKIKVDESLSDFVYNVSSYPDIQELYLVTDILITDYSSVMFDFANTGRPMLFFTYDLENYRDNLRGFYMEFQDEAPGPLLYSTDEIINNVKNINDVKITYHGKYSLFQKKFCPLEDGLASKRVVDKIFNN</sequence>
<dbReference type="PANTHER" id="PTHR37316:SF3">
    <property type="entry name" value="TEICHOIC ACID GLYCEROL-PHOSPHATE TRANSFERASE"/>
    <property type="match status" value="1"/>
</dbReference>
<evidence type="ECO:0000313" key="9">
    <source>
        <dbReference type="Proteomes" id="UP000287296"/>
    </source>
</evidence>
<comment type="caution">
    <text evidence="8">The sequence shown here is derived from an EMBL/GenBank/DDBJ whole genome shotgun (WGS) entry which is preliminary data.</text>
</comment>
<evidence type="ECO:0000313" key="8">
    <source>
        <dbReference type="EMBL" id="RST59478.1"/>
    </source>
</evidence>
<dbReference type="GO" id="GO:0005886">
    <property type="term" value="C:plasma membrane"/>
    <property type="evidence" value="ECO:0007669"/>
    <property type="project" value="UniProtKB-SubCell"/>
</dbReference>
<reference evidence="8 9" key="1">
    <citation type="submission" date="2018-12" db="EMBL/GenBank/DDBJ databases">
        <authorList>
            <person name="Sun L."/>
            <person name="Chen Z."/>
        </authorList>
    </citation>
    <scope>NUCLEOTIDE SEQUENCE [LARGE SCALE GENOMIC DNA]</scope>
    <source>
        <strain evidence="8 9">LMG 29736</strain>
    </source>
</reference>
<dbReference type="AlphaFoldDB" id="A0A429X7R3"/>
<organism evidence="8 9">
    <name type="scientific">Siminovitchia terrae</name>
    <name type="common">Bacillus terrae</name>
    <dbReference type="NCBI Taxonomy" id="1914933"/>
    <lineage>
        <taxon>Bacteria</taxon>
        <taxon>Bacillati</taxon>
        <taxon>Bacillota</taxon>
        <taxon>Bacilli</taxon>
        <taxon>Bacillales</taxon>
        <taxon>Bacillaceae</taxon>
        <taxon>Siminovitchia</taxon>
    </lineage>
</organism>
<keyword evidence="5" id="KW-0777">Teichoic acid biosynthesis</keyword>
<accession>A0A429X7R3</accession>